<accession>A0AAV3Z0C8</accession>
<dbReference type="Proteomes" id="UP000735302">
    <property type="component" value="Unassembled WGS sequence"/>
</dbReference>
<evidence type="ECO:0000313" key="2">
    <source>
        <dbReference type="EMBL" id="GFN87936.1"/>
    </source>
</evidence>
<keyword evidence="3" id="KW-1185">Reference proteome</keyword>
<organism evidence="2 3">
    <name type="scientific">Plakobranchus ocellatus</name>
    <dbReference type="NCBI Taxonomy" id="259542"/>
    <lineage>
        <taxon>Eukaryota</taxon>
        <taxon>Metazoa</taxon>
        <taxon>Spiralia</taxon>
        <taxon>Lophotrochozoa</taxon>
        <taxon>Mollusca</taxon>
        <taxon>Gastropoda</taxon>
        <taxon>Heterobranchia</taxon>
        <taxon>Euthyneura</taxon>
        <taxon>Panpulmonata</taxon>
        <taxon>Sacoglossa</taxon>
        <taxon>Placobranchoidea</taxon>
        <taxon>Plakobranchidae</taxon>
        <taxon>Plakobranchus</taxon>
    </lineage>
</organism>
<protein>
    <submittedName>
        <fullName evidence="2">Uncharacterized protein</fullName>
    </submittedName>
</protein>
<feature type="region of interest" description="Disordered" evidence="1">
    <location>
        <begin position="40"/>
        <end position="72"/>
    </location>
</feature>
<reference evidence="2 3" key="1">
    <citation type="journal article" date="2021" name="Elife">
        <title>Chloroplast acquisition without the gene transfer in kleptoplastic sea slugs, Plakobranchus ocellatus.</title>
        <authorList>
            <person name="Maeda T."/>
            <person name="Takahashi S."/>
            <person name="Yoshida T."/>
            <person name="Shimamura S."/>
            <person name="Takaki Y."/>
            <person name="Nagai Y."/>
            <person name="Toyoda A."/>
            <person name="Suzuki Y."/>
            <person name="Arimoto A."/>
            <person name="Ishii H."/>
            <person name="Satoh N."/>
            <person name="Nishiyama T."/>
            <person name="Hasebe M."/>
            <person name="Maruyama T."/>
            <person name="Minagawa J."/>
            <person name="Obokata J."/>
            <person name="Shigenobu S."/>
        </authorList>
    </citation>
    <scope>NUCLEOTIDE SEQUENCE [LARGE SCALE GENOMIC DNA]</scope>
</reference>
<evidence type="ECO:0000256" key="1">
    <source>
        <dbReference type="SAM" id="MobiDB-lite"/>
    </source>
</evidence>
<evidence type="ECO:0000313" key="3">
    <source>
        <dbReference type="Proteomes" id="UP000735302"/>
    </source>
</evidence>
<dbReference type="EMBL" id="BLXT01001819">
    <property type="protein sequence ID" value="GFN87936.1"/>
    <property type="molecule type" value="Genomic_DNA"/>
</dbReference>
<feature type="compositionally biased region" description="Polar residues" evidence="1">
    <location>
        <begin position="46"/>
        <end position="71"/>
    </location>
</feature>
<gene>
    <name evidence="2" type="ORF">PoB_001444200</name>
</gene>
<name>A0AAV3Z0C8_9GAST</name>
<sequence>MLGHQHKCWSPVALMMSNVASSNRWSLDVFGTDYNIAPDKTRRAGENSSSHLENQQSGSTTNCQMNSSTPSDLFVEIIRP</sequence>
<comment type="caution">
    <text evidence="2">The sequence shown here is derived from an EMBL/GenBank/DDBJ whole genome shotgun (WGS) entry which is preliminary data.</text>
</comment>
<dbReference type="AlphaFoldDB" id="A0AAV3Z0C8"/>
<proteinExistence type="predicted"/>